<dbReference type="AlphaFoldDB" id="A0A9D9DKN2"/>
<name>A0A9D9DKN2_9BACT</name>
<accession>A0A9D9DKN2</accession>
<dbReference type="Pfam" id="PF14900">
    <property type="entry name" value="DUF4493"/>
    <property type="match status" value="1"/>
</dbReference>
<protein>
    <submittedName>
        <fullName evidence="2">DUF4493 domain-containing protein</fullName>
    </submittedName>
</protein>
<feature type="signal peptide" evidence="1">
    <location>
        <begin position="1"/>
        <end position="19"/>
    </location>
</feature>
<gene>
    <name evidence="2" type="ORF">IAC68_03565</name>
</gene>
<reference evidence="2" key="1">
    <citation type="submission" date="2020-10" db="EMBL/GenBank/DDBJ databases">
        <authorList>
            <person name="Gilroy R."/>
        </authorList>
    </citation>
    <scope>NUCLEOTIDE SEQUENCE</scope>
    <source>
        <strain evidence="2">15467</strain>
    </source>
</reference>
<proteinExistence type="predicted"/>
<dbReference type="InterPro" id="IPR027840">
    <property type="entry name" value="DUF4493"/>
</dbReference>
<reference evidence="2" key="2">
    <citation type="journal article" date="2021" name="PeerJ">
        <title>Extensive microbial diversity within the chicken gut microbiome revealed by metagenomics and culture.</title>
        <authorList>
            <person name="Gilroy R."/>
            <person name="Ravi A."/>
            <person name="Getino M."/>
            <person name="Pursley I."/>
            <person name="Horton D.L."/>
            <person name="Alikhan N.F."/>
            <person name="Baker D."/>
            <person name="Gharbi K."/>
            <person name="Hall N."/>
            <person name="Watson M."/>
            <person name="Adriaenssens E.M."/>
            <person name="Foster-Nyarko E."/>
            <person name="Jarju S."/>
            <person name="Secka A."/>
            <person name="Antonio M."/>
            <person name="Oren A."/>
            <person name="Chaudhuri R.R."/>
            <person name="La Ragione R."/>
            <person name="Hildebrand F."/>
            <person name="Pallen M.J."/>
        </authorList>
    </citation>
    <scope>NUCLEOTIDE SEQUENCE</scope>
    <source>
        <strain evidence="2">15467</strain>
    </source>
</reference>
<evidence type="ECO:0000256" key="1">
    <source>
        <dbReference type="SAM" id="SignalP"/>
    </source>
</evidence>
<dbReference type="EMBL" id="JADINB010000080">
    <property type="protein sequence ID" value="MBO8428996.1"/>
    <property type="molecule type" value="Genomic_DNA"/>
</dbReference>
<evidence type="ECO:0000313" key="2">
    <source>
        <dbReference type="EMBL" id="MBO8428996.1"/>
    </source>
</evidence>
<feature type="chain" id="PRO_5038521380" evidence="1">
    <location>
        <begin position="20"/>
        <end position="710"/>
    </location>
</feature>
<sequence length="710" mass="77266">MRQCWKYALLSAFSALLLASCGKDEYDFGNEGEVSFALSAEYVTSAVKSYSEGDFSIDDFTLEIFNEEGVKIKKWKYGEIKNETVRLNAGYKKAVAFYGDSLATGFDIIYFAGESEFVVDGQNTTPVSITCRQSNVEIAVEWGEYIKSAYSDYNIRIYREGKSGELLFGSQTTESGYIPAGELSMEITLVDASGESRVYSPEPLQARANDFIKLKIDTKEPDKEEVDLDITVETTTNDIVEEIKIPAVLVAKEAPSFTFMDEASASAAVSIVEGADGSDLNLSITAPGKIAGCTLASSFTSPVAEGWPSEIDLINGDETTLALMKSQGLDWNLSDETYANVDFTGFVKNLRRVSSENSNVATVTVTDKKGKSVAFELTFNIGEAQISLEEIPEYDMWATKAYLTASTADGDAAALSVEVSADGGFSWTTPQINEVSSDASSKRLEIAGLAPGTSYEFRAAYYSTRSAEVSATTEAAAQVPNSGFEEWSEWEYYVNKEGLFWGNDVYQTNYAPYKDDSSKWWDCNNSETTPGNRTNTGATYKSFPMVTYVSGNRSSRAAQIMTIAIDNYATSGTAPSPTVCAGRLFSGDYGGQDSRPFASRPSAISFDYKYVQHESENFIVNVQVIGAGAVIGEGHLYPAGNVSDWTNITLDIEYTNTAQKADAISIEFISTNASGSDAWEYDQSITYGGDKTARVHGGSILTVDNLEMVY</sequence>
<evidence type="ECO:0000313" key="3">
    <source>
        <dbReference type="Proteomes" id="UP000823635"/>
    </source>
</evidence>
<dbReference type="Proteomes" id="UP000823635">
    <property type="component" value="Unassembled WGS sequence"/>
</dbReference>
<dbReference type="PROSITE" id="PS51257">
    <property type="entry name" value="PROKAR_LIPOPROTEIN"/>
    <property type="match status" value="1"/>
</dbReference>
<dbReference type="Gene3D" id="2.60.120.890">
    <property type="entry name" value="BT2081, beta-jelly-roll domain"/>
    <property type="match status" value="1"/>
</dbReference>
<comment type="caution">
    <text evidence="2">The sequence shown here is derived from an EMBL/GenBank/DDBJ whole genome shotgun (WGS) entry which is preliminary data.</text>
</comment>
<dbReference type="InterPro" id="IPR038653">
    <property type="entry name" value="Put_CMD_sf"/>
</dbReference>
<organism evidence="2 3">
    <name type="scientific">Candidatus Egerieousia excrementavium</name>
    <dbReference type="NCBI Taxonomy" id="2840778"/>
    <lineage>
        <taxon>Bacteria</taxon>
        <taxon>Pseudomonadati</taxon>
        <taxon>Bacteroidota</taxon>
        <taxon>Bacteroidia</taxon>
        <taxon>Bacteroidales</taxon>
        <taxon>Candidatus Egerieousia</taxon>
    </lineage>
</organism>
<keyword evidence="1" id="KW-0732">Signal</keyword>